<dbReference type="FunFam" id="2.40.10.10:FF:000027">
    <property type="entry name" value="Haptoglobin"/>
    <property type="match status" value="1"/>
</dbReference>
<evidence type="ECO:0000256" key="3">
    <source>
        <dbReference type="ARBA" id="ARBA00022542"/>
    </source>
</evidence>
<evidence type="ECO:0000256" key="7">
    <source>
        <dbReference type="SAM" id="MobiDB-lite"/>
    </source>
</evidence>
<keyword evidence="3" id="KW-0721">Serine protease homolog</keyword>
<dbReference type="InterPro" id="IPR043504">
    <property type="entry name" value="Peptidase_S1_PA_chymotrypsin"/>
</dbReference>
<dbReference type="GO" id="GO:0072562">
    <property type="term" value="C:blood microparticle"/>
    <property type="evidence" value="ECO:0007669"/>
    <property type="project" value="TreeGrafter"/>
</dbReference>
<dbReference type="Proteomes" id="UP000694403">
    <property type="component" value="Unplaced"/>
</dbReference>
<dbReference type="PANTHER" id="PTHR24255">
    <property type="entry name" value="COMPLEMENT COMPONENT 1, S SUBCOMPONENT-RELATED"/>
    <property type="match status" value="1"/>
</dbReference>
<name>A0A8C3TFM7_CHESE</name>
<organism evidence="9 10">
    <name type="scientific">Chelydra serpentina</name>
    <name type="common">Snapping turtle</name>
    <name type="synonym">Testudo serpentina</name>
    <dbReference type="NCBI Taxonomy" id="8475"/>
    <lineage>
        <taxon>Eukaryota</taxon>
        <taxon>Metazoa</taxon>
        <taxon>Chordata</taxon>
        <taxon>Craniata</taxon>
        <taxon>Vertebrata</taxon>
        <taxon>Euteleostomi</taxon>
        <taxon>Archelosauria</taxon>
        <taxon>Testudinata</taxon>
        <taxon>Testudines</taxon>
        <taxon>Cryptodira</taxon>
        <taxon>Durocryptodira</taxon>
        <taxon>Americhelydia</taxon>
        <taxon>Chelydroidea</taxon>
        <taxon>Chelydridae</taxon>
        <taxon>Chelydra</taxon>
    </lineage>
</organism>
<accession>A0A8C3TFM7</accession>
<keyword evidence="10" id="KW-1185">Reference proteome</keyword>
<dbReference type="AlphaFoldDB" id="A0A8C3TFM7"/>
<keyword evidence="2" id="KW-0964">Secreted</keyword>
<dbReference type="PROSITE" id="PS50240">
    <property type="entry name" value="TRYPSIN_DOM"/>
    <property type="match status" value="1"/>
</dbReference>
<proteinExistence type="predicted"/>
<evidence type="ECO:0000256" key="4">
    <source>
        <dbReference type="ARBA" id="ARBA00022659"/>
    </source>
</evidence>
<dbReference type="GO" id="GO:0004252">
    <property type="term" value="F:serine-type endopeptidase activity"/>
    <property type="evidence" value="ECO:0007669"/>
    <property type="project" value="InterPro"/>
</dbReference>
<reference evidence="9" key="1">
    <citation type="submission" date="2025-08" db="UniProtKB">
        <authorList>
            <consortium name="Ensembl"/>
        </authorList>
    </citation>
    <scope>IDENTIFICATION</scope>
</reference>
<comment type="subcellular location">
    <subcellularLocation>
        <location evidence="1">Secreted</location>
    </subcellularLocation>
</comment>
<evidence type="ECO:0000256" key="5">
    <source>
        <dbReference type="ARBA" id="ARBA00023157"/>
    </source>
</evidence>
<dbReference type="InterPro" id="IPR009003">
    <property type="entry name" value="Peptidase_S1_PA"/>
</dbReference>
<keyword evidence="6" id="KW-0351">Hemoglobin-binding</keyword>
<dbReference type="InterPro" id="IPR001254">
    <property type="entry name" value="Trypsin_dom"/>
</dbReference>
<dbReference type="CDD" id="cd00190">
    <property type="entry name" value="Tryp_SPc"/>
    <property type="match status" value="1"/>
</dbReference>
<sequence>MGPCPPPVGDTHAPPQGNMHRALPIPGDTPGALSPSHGGYTCPPEGDTHWGPAHPRGYIWGPVPLPWRIHMPHPPREYAQGPAHPIPWDTHGALPPSHGGHAWGPAPPPARSHSPVSPSRGRLALTPVFRPPGLYRCSQQHVWVNDAAGEALPTCEPVCGKPKNPARPLQRIIGGTMAAKNSFPWQGRLLSHHNHTAGATLISDQWLLTTGRNLYLGHSENSTLAEIAPTLRLFLGRETPAGAVERIVLHPEFSGAVDLALLKLKHKVPIGEAVMPICLAQQDYAKVGRVGFVSGWGWNALLEHPKHLKYVMLPVADSGSCQAYYQAHPWQPRLNNHTFCVGMSQLRESTCLGDAGSAFAVHDPEDDTWYAAGILSFDRSCLSAKYGVYVRVPSVLDWIKETVAAH</sequence>
<feature type="region of interest" description="Disordered" evidence="7">
    <location>
        <begin position="1"/>
        <end position="48"/>
    </location>
</feature>
<evidence type="ECO:0000313" key="10">
    <source>
        <dbReference type="Proteomes" id="UP000694403"/>
    </source>
</evidence>
<feature type="domain" description="Peptidase S1" evidence="8">
    <location>
        <begin position="172"/>
        <end position="404"/>
    </location>
</feature>
<evidence type="ECO:0000256" key="1">
    <source>
        <dbReference type="ARBA" id="ARBA00004613"/>
    </source>
</evidence>
<feature type="region of interest" description="Disordered" evidence="7">
    <location>
        <begin position="94"/>
        <end position="119"/>
    </location>
</feature>
<evidence type="ECO:0000256" key="2">
    <source>
        <dbReference type="ARBA" id="ARBA00022525"/>
    </source>
</evidence>
<dbReference type="Pfam" id="PF00089">
    <property type="entry name" value="Trypsin"/>
    <property type="match status" value="1"/>
</dbReference>
<evidence type="ECO:0000313" key="9">
    <source>
        <dbReference type="Ensembl" id="ENSCSRP00000027668.1"/>
    </source>
</evidence>
<keyword evidence="4" id="KW-0768">Sushi</keyword>
<evidence type="ECO:0000259" key="8">
    <source>
        <dbReference type="PROSITE" id="PS50240"/>
    </source>
</evidence>
<dbReference type="Ensembl" id="ENSCSRT00000028803.1">
    <property type="protein sequence ID" value="ENSCSRP00000027668.1"/>
    <property type="gene ID" value="ENSCSRG00000020473.1"/>
</dbReference>
<dbReference type="Gene3D" id="2.40.10.10">
    <property type="entry name" value="Trypsin-like serine proteases"/>
    <property type="match status" value="2"/>
</dbReference>
<feature type="compositionally biased region" description="Low complexity" evidence="7">
    <location>
        <begin position="95"/>
        <end position="104"/>
    </location>
</feature>
<dbReference type="SMART" id="SM00020">
    <property type="entry name" value="Tryp_SPc"/>
    <property type="match status" value="1"/>
</dbReference>
<evidence type="ECO:0000256" key="6">
    <source>
        <dbReference type="ARBA" id="ARBA00023227"/>
    </source>
</evidence>
<dbReference type="SUPFAM" id="SSF50494">
    <property type="entry name" value="Trypsin-like serine proteases"/>
    <property type="match status" value="1"/>
</dbReference>
<protein>
    <recommendedName>
        <fullName evidence="8">Peptidase S1 domain-containing protein</fullName>
    </recommendedName>
</protein>
<dbReference type="GO" id="GO:0031638">
    <property type="term" value="P:zymogen activation"/>
    <property type="evidence" value="ECO:0007669"/>
    <property type="project" value="TreeGrafter"/>
</dbReference>
<keyword evidence="5" id="KW-1015">Disulfide bond</keyword>
<dbReference type="GO" id="GO:0030492">
    <property type="term" value="F:hemoglobin binding"/>
    <property type="evidence" value="ECO:0007669"/>
    <property type="project" value="UniProtKB-KW"/>
</dbReference>
<dbReference type="PANTHER" id="PTHR24255:SF27">
    <property type="entry name" value="HAPTOGLOBIN-RELATED PROTEIN"/>
    <property type="match status" value="1"/>
</dbReference>
<dbReference type="Gene3D" id="2.10.70.10">
    <property type="entry name" value="Complement Module, domain 1"/>
    <property type="match status" value="1"/>
</dbReference>
<reference evidence="9" key="2">
    <citation type="submission" date="2025-09" db="UniProtKB">
        <authorList>
            <consortium name="Ensembl"/>
        </authorList>
    </citation>
    <scope>IDENTIFICATION</scope>
</reference>